<feature type="transmembrane region" description="Helical" evidence="1">
    <location>
        <begin position="164"/>
        <end position="188"/>
    </location>
</feature>
<feature type="transmembrane region" description="Helical" evidence="1">
    <location>
        <begin position="244"/>
        <end position="266"/>
    </location>
</feature>
<keyword evidence="1" id="KW-0472">Membrane</keyword>
<evidence type="ECO:0000313" key="2">
    <source>
        <dbReference type="EMBL" id="KAF6225136.1"/>
    </source>
</evidence>
<protein>
    <submittedName>
        <fullName evidence="2">Uncharacterized protein</fullName>
    </submittedName>
</protein>
<name>A0A8H6CL63_9LECA</name>
<dbReference type="RefSeq" id="XP_037154003.1">
    <property type="nucleotide sequence ID" value="XM_037301186.1"/>
</dbReference>
<evidence type="ECO:0000256" key="1">
    <source>
        <dbReference type="SAM" id="Phobius"/>
    </source>
</evidence>
<comment type="caution">
    <text evidence="2">The sequence shown here is derived from an EMBL/GenBank/DDBJ whole genome shotgun (WGS) entry which is preliminary data.</text>
</comment>
<gene>
    <name evidence="2" type="ORF">HO133_010333</name>
</gene>
<dbReference type="AlphaFoldDB" id="A0A8H6CL63"/>
<keyword evidence="1" id="KW-0812">Transmembrane</keyword>
<reference evidence="2 3" key="1">
    <citation type="journal article" date="2020" name="Genomics">
        <title>Complete, high-quality genomes from long-read metagenomic sequencing of two wolf lichen thalli reveals enigmatic genome architecture.</title>
        <authorList>
            <person name="McKenzie S.K."/>
            <person name="Walston R.F."/>
            <person name="Allen J.L."/>
        </authorList>
    </citation>
    <scope>NUCLEOTIDE SEQUENCE [LARGE SCALE GENOMIC DNA]</scope>
    <source>
        <strain evidence="2">WasteWater1</strain>
    </source>
</reference>
<dbReference type="Proteomes" id="UP000593566">
    <property type="component" value="Unassembled WGS sequence"/>
</dbReference>
<keyword evidence="1" id="KW-1133">Transmembrane helix</keyword>
<sequence>MGGGLPIWRCRPASTPKTVHFVPIPTATVFRPVHLNTKSQRGAWIQENTEWSRTLVQTIQQRQQRRIEVEKAQDRAGYLPIWRQQPNAQEKHQADYEKDMAEQTSARACYERTWSVSLFGLIVSGLLYLILSTTDIRDSNGGQLGGHTACDLMPRLTDGSRFSIVYWTAVAVDIVSRSAALMAVVHLATPSKALYETAAASYTRLYEYTRVGNHVGAAMAVIPLGWDIVLTVRGQCEDEICSNLALATMAVMNWTLLASIVGALFLDKGYRFIVGGREMVSDMVILKKKWREGVLESGRELLGQGEQDWA</sequence>
<feature type="transmembrane region" description="Helical" evidence="1">
    <location>
        <begin position="211"/>
        <end position="232"/>
    </location>
</feature>
<dbReference type="EMBL" id="JACCJB010000008">
    <property type="protein sequence ID" value="KAF6225136.1"/>
    <property type="molecule type" value="Genomic_DNA"/>
</dbReference>
<accession>A0A8H6CL63</accession>
<organism evidence="2 3">
    <name type="scientific">Letharia lupina</name>
    <dbReference type="NCBI Taxonomy" id="560253"/>
    <lineage>
        <taxon>Eukaryota</taxon>
        <taxon>Fungi</taxon>
        <taxon>Dikarya</taxon>
        <taxon>Ascomycota</taxon>
        <taxon>Pezizomycotina</taxon>
        <taxon>Lecanoromycetes</taxon>
        <taxon>OSLEUM clade</taxon>
        <taxon>Lecanoromycetidae</taxon>
        <taxon>Lecanorales</taxon>
        <taxon>Lecanorineae</taxon>
        <taxon>Parmeliaceae</taxon>
        <taxon>Letharia</taxon>
    </lineage>
</organism>
<evidence type="ECO:0000313" key="3">
    <source>
        <dbReference type="Proteomes" id="UP000593566"/>
    </source>
</evidence>
<dbReference type="GeneID" id="59338724"/>
<keyword evidence="3" id="KW-1185">Reference proteome</keyword>
<feature type="transmembrane region" description="Helical" evidence="1">
    <location>
        <begin position="113"/>
        <end position="131"/>
    </location>
</feature>
<proteinExistence type="predicted"/>